<feature type="transmembrane region" description="Helical" evidence="1">
    <location>
        <begin position="12"/>
        <end position="32"/>
    </location>
</feature>
<protein>
    <submittedName>
        <fullName evidence="2">Uncharacterized protein</fullName>
    </submittedName>
</protein>
<keyword evidence="1" id="KW-1133">Transmembrane helix</keyword>
<feature type="transmembrane region" description="Helical" evidence="1">
    <location>
        <begin position="77"/>
        <end position="98"/>
    </location>
</feature>
<name>A0AAJ5W1D5_9MICO</name>
<evidence type="ECO:0000313" key="3">
    <source>
        <dbReference type="Proteomes" id="UP001213972"/>
    </source>
</evidence>
<feature type="transmembrane region" description="Helical" evidence="1">
    <location>
        <begin position="104"/>
        <end position="123"/>
    </location>
</feature>
<evidence type="ECO:0000313" key="2">
    <source>
        <dbReference type="EMBL" id="WEK14321.1"/>
    </source>
</evidence>
<gene>
    <name evidence="2" type="ORF">P0Y48_03675</name>
</gene>
<organism evidence="2 3">
    <name type="scientific">Candidatus Microbacterium phytovorans</name>
    <dbReference type="NCBI Taxonomy" id="3121374"/>
    <lineage>
        <taxon>Bacteria</taxon>
        <taxon>Bacillati</taxon>
        <taxon>Actinomycetota</taxon>
        <taxon>Actinomycetes</taxon>
        <taxon>Micrococcales</taxon>
        <taxon>Microbacteriaceae</taxon>
        <taxon>Microbacterium</taxon>
    </lineage>
</organism>
<dbReference type="AlphaFoldDB" id="A0AAJ5W1D5"/>
<proteinExistence type="predicted"/>
<dbReference type="EMBL" id="CP119321">
    <property type="protein sequence ID" value="WEK14321.1"/>
    <property type="molecule type" value="Genomic_DNA"/>
</dbReference>
<dbReference type="Proteomes" id="UP001213972">
    <property type="component" value="Chromosome"/>
</dbReference>
<keyword evidence="1" id="KW-0472">Membrane</keyword>
<sequence length="142" mass="15267">MRATRPRLIQPIDVVDVFVYVVVLALTVQFLPEVLSESFVLTLLTAVLLKVILEVVLVVKKAVVGRIRSADRVLPRIVAIATLVLVLPGSKLLVLWAVDTVFGDAVRLGGFFAVTGLIVVLMLSRAGVRAVLTPTAEAATVR</sequence>
<keyword evidence="1" id="KW-0812">Transmembrane</keyword>
<evidence type="ECO:0000256" key="1">
    <source>
        <dbReference type="SAM" id="Phobius"/>
    </source>
</evidence>
<accession>A0AAJ5W1D5</accession>
<feature type="transmembrane region" description="Helical" evidence="1">
    <location>
        <begin position="38"/>
        <end position="57"/>
    </location>
</feature>
<reference evidence="2" key="1">
    <citation type="submission" date="2023-03" db="EMBL/GenBank/DDBJ databases">
        <title>Andean soil-derived lignocellulolytic bacterial consortium as a source of novel taxa and putative plastic-active enzymes.</title>
        <authorList>
            <person name="Diaz-Garcia L."/>
            <person name="Chuvochina M."/>
            <person name="Feuerriegel G."/>
            <person name="Bunk B."/>
            <person name="Sproer C."/>
            <person name="Streit W.R."/>
            <person name="Rodriguez L.M."/>
            <person name="Overmann J."/>
            <person name="Jimenez D.J."/>
        </authorList>
    </citation>
    <scope>NUCLEOTIDE SEQUENCE</scope>
    <source>
        <strain evidence="2">MAG 4610</strain>
    </source>
</reference>